<feature type="compositionally biased region" description="Basic and acidic residues" evidence="1">
    <location>
        <begin position="121"/>
        <end position="130"/>
    </location>
</feature>
<dbReference type="GO" id="GO:0005658">
    <property type="term" value="C:alpha DNA polymerase:primase complex"/>
    <property type="evidence" value="ECO:0007669"/>
    <property type="project" value="TreeGrafter"/>
</dbReference>
<dbReference type="GO" id="GO:1902975">
    <property type="term" value="P:mitotic DNA replication initiation"/>
    <property type="evidence" value="ECO:0007669"/>
    <property type="project" value="TreeGrafter"/>
</dbReference>
<feature type="compositionally biased region" description="Acidic residues" evidence="1">
    <location>
        <begin position="40"/>
        <end position="54"/>
    </location>
</feature>
<evidence type="ECO:0000313" key="3">
    <source>
        <dbReference type="EMBL" id="CAD7625870.1"/>
    </source>
</evidence>
<dbReference type="GO" id="GO:0003887">
    <property type="term" value="F:DNA-directed DNA polymerase activity"/>
    <property type="evidence" value="ECO:0007669"/>
    <property type="project" value="TreeGrafter"/>
</dbReference>
<feature type="non-terminal residue" evidence="3">
    <location>
        <position position="1"/>
    </location>
</feature>
<dbReference type="GO" id="GO:0006273">
    <property type="term" value="P:lagging strand elongation"/>
    <property type="evidence" value="ECO:0007669"/>
    <property type="project" value="TreeGrafter"/>
</dbReference>
<dbReference type="AlphaFoldDB" id="A0A7R9PYU7"/>
<dbReference type="OrthoDB" id="6755010at2759"/>
<dbReference type="InterPro" id="IPR024647">
    <property type="entry name" value="DNA_pol_a_cat_su_N"/>
</dbReference>
<dbReference type="GO" id="GO:0003697">
    <property type="term" value="F:single-stranded DNA binding"/>
    <property type="evidence" value="ECO:0007669"/>
    <property type="project" value="TreeGrafter"/>
</dbReference>
<dbReference type="Pfam" id="PF12254">
    <property type="entry name" value="DNA_pol_alpha_N"/>
    <property type="match status" value="1"/>
</dbReference>
<proteinExistence type="predicted"/>
<reference evidence="3" key="1">
    <citation type="submission" date="2020-11" db="EMBL/GenBank/DDBJ databases">
        <authorList>
            <person name="Tran Van P."/>
        </authorList>
    </citation>
    <scope>NUCLEOTIDE SEQUENCE</scope>
</reference>
<dbReference type="EMBL" id="CAJPIZ010003392">
    <property type="protein sequence ID" value="CAG2106300.1"/>
    <property type="molecule type" value="Genomic_DNA"/>
</dbReference>
<dbReference type="EMBL" id="OC857967">
    <property type="protein sequence ID" value="CAD7625870.1"/>
    <property type="molecule type" value="Genomic_DNA"/>
</dbReference>
<feature type="domain" description="DNA polymerase alpha catalytic subunit N-terminal" evidence="2">
    <location>
        <begin position="24"/>
        <end position="84"/>
    </location>
</feature>
<sequence length="181" mass="20619">MAEIANTREKRKASKTLSKKLSALDRLRQLKGSKNKYELAEEEDVYEEVDEDEYSEIVSRRQRDDWIVDDDGCGYADTGREIFDDDFDDDQQQRQSSSAAKKHDSGGHKRRNPTKGSLYSRPDDDNEEKKAPKKTNNIRDMFMKGLENNRSAKALKDVVIDDNEVDGIIDAIHSTSGRSGD</sequence>
<dbReference type="Proteomes" id="UP000759131">
    <property type="component" value="Unassembled WGS sequence"/>
</dbReference>
<dbReference type="PANTHER" id="PTHR45861:SF1">
    <property type="entry name" value="DNA POLYMERASE ALPHA CATALYTIC SUBUNIT"/>
    <property type="match status" value="1"/>
</dbReference>
<dbReference type="GO" id="GO:0003688">
    <property type="term" value="F:DNA replication origin binding"/>
    <property type="evidence" value="ECO:0007669"/>
    <property type="project" value="TreeGrafter"/>
</dbReference>
<accession>A0A7R9PYU7</accession>
<feature type="region of interest" description="Disordered" evidence="1">
    <location>
        <begin position="32"/>
        <end position="54"/>
    </location>
</feature>
<protein>
    <recommendedName>
        <fullName evidence="2">DNA polymerase alpha catalytic subunit N-terminal domain-containing protein</fullName>
    </recommendedName>
</protein>
<feature type="region of interest" description="Disordered" evidence="1">
    <location>
        <begin position="77"/>
        <end position="141"/>
    </location>
</feature>
<name>A0A7R9PYU7_9ACAR</name>
<dbReference type="GO" id="GO:0006272">
    <property type="term" value="P:leading strand elongation"/>
    <property type="evidence" value="ECO:0007669"/>
    <property type="project" value="TreeGrafter"/>
</dbReference>
<organism evidence="3">
    <name type="scientific">Medioppia subpectinata</name>
    <dbReference type="NCBI Taxonomy" id="1979941"/>
    <lineage>
        <taxon>Eukaryota</taxon>
        <taxon>Metazoa</taxon>
        <taxon>Ecdysozoa</taxon>
        <taxon>Arthropoda</taxon>
        <taxon>Chelicerata</taxon>
        <taxon>Arachnida</taxon>
        <taxon>Acari</taxon>
        <taxon>Acariformes</taxon>
        <taxon>Sarcoptiformes</taxon>
        <taxon>Oribatida</taxon>
        <taxon>Brachypylina</taxon>
        <taxon>Oppioidea</taxon>
        <taxon>Oppiidae</taxon>
        <taxon>Medioppia</taxon>
    </lineage>
</organism>
<gene>
    <name evidence="3" type="ORF">OSB1V03_LOCUS6303</name>
</gene>
<evidence type="ECO:0000313" key="4">
    <source>
        <dbReference type="Proteomes" id="UP000759131"/>
    </source>
</evidence>
<keyword evidence="4" id="KW-1185">Reference proteome</keyword>
<dbReference type="PANTHER" id="PTHR45861">
    <property type="entry name" value="DNA POLYMERASE ALPHA CATALYTIC SUBUNIT"/>
    <property type="match status" value="1"/>
</dbReference>
<evidence type="ECO:0000259" key="2">
    <source>
        <dbReference type="Pfam" id="PF12254"/>
    </source>
</evidence>
<dbReference type="GO" id="GO:0003682">
    <property type="term" value="F:chromatin binding"/>
    <property type="evidence" value="ECO:0007669"/>
    <property type="project" value="TreeGrafter"/>
</dbReference>
<evidence type="ECO:0000256" key="1">
    <source>
        <dbReference type="SAM" id="MobiDB-lite"/>
    </source>
</evidence>